<accession>A0A1I6U3R2</accession>
<protein>
    <recommendedName>
        <fullName evidence="1">DUF397 domain-containing protein</fullName>
    </recommendedName>
</protein>
<feature type="domain" description="DUF397" evidence="1">
    <location>
        <begin position="11"/>
        <end position="63"/>
    </location>
</feature>
<evidence type="ECO:0000313" key="2">
    <source>
        <dbReference type="EMBL" id="SFS96065.1"/>
    </source>
</evidence>
<evidence type="ECO:0000313" key="3">
    <source>
        <dbReference type="Proteomes" id="UP000198852"/>
    </source>
</evidence>
<name>A0A1I6U3R2_9PSEU</name>
<dbReference type="STRING" id="95161.SAMN05660874_04544"/>
<dbReference type="InterPro" id="IPR007278">
    <property type="entry name" value="DUF397"/>
</dbReference>
<dbReference type="RefSeq" id="WP_093421566.1">
    <property type="nucleotide sequence ID" value="NZ_FOZX01000009.1"/>
</dbReference>
<organism evidence="2 3">
    <name type="scientific">Saccharopolyspora flava</name>
    <dbReference type="NCBI Taxonomy" id="95161"/>
    <lineage>
        <taxon>Bacteria</taxon>
        <taxon>Bacillati</taxon>
        <taxon>Actinomycetota</taxon>
        <taxon>Actinomycetes</taxon>
        <taxon>Pseudonocardiales</taxon>
        <taxon>Pseudonocardiaceae</taxon>
        <taxon>Saccharopolyspora</taxon>
    </lineage>
</organism>
<dbReference type="EMBL" id="FOZX01000009">
    <property type="protein sequence ID" value="SFS96065.1"/>
    <property type="molecule type" value="Genomic_DNA"/>
</dbReference>
<dbReference type="Pfam" id="PF04149">
    <property type="entry name" value="DUF397"/>
    <property type="match status" value="1"/>
</dbReference>
<dbReference type="OrthoDB" id="4564763at2"/>
<proteinExistence type="predicted"/>
<dbReference type="AlphaFoldDB" id="A0A1I6U3R2"/>
<dbReference type="Proteomes" id="UP000198852">
    <property type="component" value="Unassembled WGS sequence"/>
</dbReference>
<evidence type="ECO:0000259" key="1">
    <source>
        <dbReference type="Pfam" id="PF04149"/>
    </source>
</evidence>
<reference evidence="3" key="1">
    <citation type="submission" date="2016-10" db="EMBL/GenBank/DDBJ databases">
        <authorList>
            <person name="Varghese N."/>
            <person name="Submissions S."/>
        </authorList>
    </citation>
    <scope>NUCLEOTIDE SEQUENCE [LARGE SCALE GENOMIC DNA]</scope>
    <source>
        <strain evidence="3">DSM 44771</strain>
    </source>
</reference>
<sequence>MTNNVPEHRVHWVKSSYSSGHAQCVETAIVAGGRLVRDSKLGEESPILGVSGELWAAFTRKIKSGELDQG</sequence>
<keyword evidence="3" id="KW-1185">Reference proteome</keyword>
<gene>
    <name evidence="2" type="ORF">SAMN05660874_04544</name>
</gene>